<evidence type="ECO:0000313" key="1">
    <source>
        <dbReference type="EMBL" id="EPB77572.1"/>
    </source>
</evidence>
<dbReference type="AlphaFoldDB" id="A0A0D6MBB2"/>
<proteinExistence type="predicted"/>
<dbReference type="EMBL" id="KE124833">
    <property type="protein sequence ID" value="EPB77572.1"/>
    <property type="molecule type" value="Genomic_DNA"/>
</dbReference>
<dbReference type="Proteomes" id="UP000054495">
    <property type="component" value="Unassembled WGS sequence"/>
</dbReference>
<sequence length="119" mass="13257">MRNSSGYSHAGDQMGVASLQNLPLFATAMAHSLVTTGKKNVMQIDCNPVSSTFSRLCYDGDRGTQLQRIAAHKTMSTKPHPILEVPYLLINDYTPSVDNNNLNVMILPQLLNKWFKLYS</sequence>
<accession>A0A0D6MBB2</accession>
<protein>
    <submittedName>
        <fullName evidence="1">Uncharacterized protein</fullName>
    </submittedName>
</protein>
<gene>
    <name evidence="1" type="ORF">ANCCEY_03330</name>
</gene>
<organism evidence="1 2">
    <name type="scientific">Ancylostoma ceylanicum</name>
    <dbReference type="NCBI Taxonomy" id="53326"/>
    <lineage>
        <taxon>Eukaryota</taxon>
        <taxon>Metazoa</taxon>
        <taxon>Ecdysozoa</taxon>
        <taxon>Nematoda</taxon>
        <taxon>Chromadorea</taxon>
        <taxon>Rhabditida</taxon>
        <taxon>Rhabditina</taxon>
        <taxon>Rhabditomorpha</taxon>
        <taxon>Strongyloidea</taxon>
        <taxon>Ancylostomatidae</taxon>
        <taxon>Ancylostomatinae</taxon>
        <taxon>Ancylostoma</taxon>
    </lineage>
</organism>
<keyword evidence="2" id="KW-1185">Reference proteome</keyword>
<evidence type="ECO:0000313" key="2">
    <source>
        <dbReference type="Proteomes" id="UP000054495"/>
    </source>
</evidence>
<name>A0A0D6MBB2_9BILA</name>
<reference evidence="1 2" key="1">
    <citation type="submission" date="2013-05" db="EMBL/GenBank/DDBJ databases">
        <title>Draft genome of the parasitic nematode Anyclostoma ceylanicum.</title>
        <authorList>
            <person name="Mitreva M."/>
        </authorList>
    </citation>
    <scope>NUCLEOTIDE SEQUENCE [LARGE SCALE GENOMIC DNA]</scope>
</reference>